<proteinExistence type="predicted"/>
<feature type="coiled-coil region" evidence="1">
    <location>
        <begin position="12"/>
        <end position="271"/>
    </location>
</feature>
<evidence type="ECO:0000256" key="1">
    <source>
        <dbReference type="SAM" id="Coils"/>
    </source>
</evidence>
<gene>
    <name evidence="2" type="ORF">ANCCAN_15583</name>
</gene>
<evidence type="ECO:0000313" key="3">
    <source>
        <dbReference type="Proteomes" id="UP000252519"/>
    </source>
</evidence>
<dbReference type="EMBL" id="JOJR01000395">
    <property type="protein sequence ID" value="RCN38508.1"/>
    <property type="molecule type" value="Genomic_DNA"/>
</dbReference>
<evidence type="ECO:0000313" key="2">
    <source>
        <dbReference type="EMBL" id="RCN38508.1"/>
    </source>
</evidence>
<sequence>MRFLIYFFIQAQEQWREKCSFMELENAEIRKEEKRLLTDIEEKNAELTKMKSETKLLNDEVDRLRAESRDSEDLRKKNQELEKLLLEDEKLLDEHRLQIAELRSCVASYERTVQSMKDSEKEMKKQIDEKLVEAEKLDEECRTLRSVGDKLTEESVFATLLNNELKLKLTQAYNDVEDLRSSLTKEQEARKREVESAHNVVDLNRKLRESTIRIEELRCLNEKMSAELDYLRQKSANSASKQEMEGLSATVAECQRNLEAALSEKRTLLEKEVVIFKRCSGKG</sequence>
<reference evidence="2 3" key="1">
    <citation type="submission" date="2014-10" db="EMBL/GenBank/DDBJ databases">
        <title>Draft genome of the hookworm Ancylostoma caninum.</title>
        <authorList>
            <person name="Mitreva M."/>
        </authorList>
    </citation>
    <scope>NUCLEOTIDE SEQUENCE [LARGE SCALE GENOMIC DNA]</scope>
    <source>
        <strain evidence="2 3">Baltimore</strain>
    </source>
</reference>
<protein>
    <submittedName>
        <fullName evidence="2">Uncharacterized protein</fullName>
    </submittedName>
</protein>
<keyword evidence="3" id="KW-1185">Reference proteome</keyword>
<organism evidence="2 3">
    <name type="scientific">Ancylostoma caninum</name>
    <name type="common">Dog hookworm</name>
    <dbReference type="NCBI Taxonomy" id="29170"/>
    <lineage>
        <taxon>Eukaryota</taxon>
        <taxon>Metazoa</taxon>
        <taxon>Ecdysozoa</taxon>
        <taxon>Nematoda</taxon>
        <taxon>Chromadorea</taxon>
        <taxon>Rhabditida</taxon>
        <taxon>Rhabditina</taxon>
        <taxon>Rhabditomorpha</taxon>
        <taxon>Strongyloidea</taxon>
        <taxon>Ancylostomatidae</taxon>
        <taxon>Ancylostomatinae</taxon>
        <taxon>Ancylostoma</taxon>
    </lineage>
</organism>
<name>A0A368G488_ANCCA</name>
<dbReference type="OrthoDB" id="5825916at2759"/>
<keyword evidence="1" id="KW-0175">Coiled coil</keyword>
<dbReference type="STRING" id="29170.A0A368G488"/>
<dbReference type="Proteomes" id="UP000252519">
    <property type="component" value="Unassembled WGS sequence"/>
</dbReference>
<dbReference type="AlphaFoldDB" id="A0A368G488"/>
<comment type="caution">
    <text evidence="2">The sequence shown here is derived from an EMBL/GenBank/DDBJ whole genome shotgun (WGS) entry which is preliminary data.</text>
</comment>
<accession>A0A368G488</accession>